<proteinExistence type="predicted"/>
<name>A0ACC0WLH3_9STRA</name>
<organism evidence="1 2">
    <name type="scientific">Peronosclerospora sorghi</name>
    <dbReference type="NCBI Taxonomy" id="230839"/>
    <lineage>
        <taxon>Eukaryota</taxon>
        <taxon>Sar</taxon>
        <taxon>Stramenopiles</taxon>
        <taxon>Oomycota</taxon>
        <taxon>Peronosporomycetes</taxon>
        <taxon>Peronosporales</taxon>
        <taxon>Peronosporaceae</taxon>
        <taxon>Peronosclerospora</taxon>
    </lineage>
</organism>
<sequence length="383" mass="42097">MATLPVGMQLVSALDETEQLQTLSPIGDAPPSEHVRRALLLPLESDDAVEMDIDVDVFRPSAMLEATAFGINLDEFSYGSTFQPDLGHAEEDIEQMLSCESEDGALQRHHQHETAPGQGCQCRTFAIRADRVQAQRERMAASVAAKDQTRVLRHTFGSGKRLQGFGFEKQATRGPTQVQNSKIGDVKGIPARDAAIAPSTVKNEELTTEKTMEVAKVMLPKSLLSVNEEMTAPRHMLHQSLSLETDQRISSPLHRNRSVFSSSSPSSTVSFESSESTITTPLSTTSRSTLHADIPMRRRSLSPADGLEKMATTHSKSVMPKMSMLRGTFQVSPGQDTVQLVRPTAVLPPRYFRRALGSPHKRRAHSKTIHSFTQSTSFSFSNS</sequence>
<dbReference type="EMBL" id="CM047590">
    <property type="protein sequence ID" value="KAI9919442.1"/>
    <property type="molecule type" value="Genomic_DNA"/>
</dbReference>
<gene>
    <name evidence="1" type="ORF">PsorP6_017662</name>
</gene>
<keyword evidence="2" id="KW-1185">Reference proteome</keyword>
<dbReference type="Proteomes" id="UP001163321">
    <property type="component" value="Chromosome 11"/>
</dbReference>
<comment type="caution">
    <text evidence="1">The sequence shown here is derived from an EMBL/GenBank/DDBJ whole genome shotgun (WGS) entry which is preliminary data.</text>
</comment>
<accession>A0ACC0WLH3</accession>
<reference evidence="1 2" key="1">
    <citation type="journal article" date="2022" name="bioRxiv">
        <title>The genome of the oomycete Peronosclerospora sorghi, a cosmopolitan pathogen of maize and sorghum, is inflated with dispersed pseudogenes.</title>
        <authorList>
            <person name="Fletcher K."/>
            <person name="Martin F."/>
            <person name="Isakeit T."/>
            <person name="Cavanaugh K."/>
            <person name="Magill C."/>
            <person name="Michelmore R."/>
        </authorList>
    </citation>
    <scope>NUCLEOTIDE SEQUENCE [LARGE SCALE GENOMIC DNA]</scope>
    <source>
        <strain evidence="1">P6</strain>
    </source>
</reference>
<evidence type="ECO:0000313" key="2">
    <source>
        <dbReference type="Proteomes" id="UP001163321"/>
    </source>
</evidence>
<evidence type="ECO:0000313" key="1">
    <source>
        <dbReference type="EMBL" id="KAI9919442.1"/>
    </source>
</evidence>
<protein>
    <submittedName>
        <fullName evidence="1">Uncharacterized protein</fullName>
    </submittedName>
</protein>